<evidence type="ECO:0000256" key="1">
    <source>
        <dbReference type="ARBA" id="ARBA00001709"/>
    </source>
</evidence>
<dbReference type="InterPro" id="IPR032259">
    <property type="entry name" value="HIBYL-CoA-H"/>
</dbReference>
<gene>
    <name evidence="6" type="ORF">BUALT_Bualt19G0029300</name>
</gene>
<evidence type="ECO:0000256" key="2">
    <source>
        <dbReference type="ARBA" id="ARBA00011915"/>
    </source>
</evidence>
<organism evidence="6 7">
    <name type="scientific">Buddleja alternifolia</name>
    <dbReference type="NCBI Taxonomy" id="168488"/>
    <lineage>
        <taxon>Eukaryota</taxon>
        <taxon>Viridiplantae</taxon>
        <taxon>Streptophyta</taxon>
        <taxon>Embryophyta</taxon>
        <taxon>Tracheophyta</taxon>
        <taxon>Spermatophyta</taxon>
        <taxon>Magnoliopsida</taxon>
        <taxon>eudicotyledons</taxon>
        <taxon>Gunneridae</taxon>
        <taxon>Pentapetalae</taxon>
        <taxon>asterids</taxon>
        <taxon>lamiids</taxon>
        <taxon>Lamiales</taxon>
        <taxon>Scrophulariaceae</taxon>
        <taxon>Buddlejeae</taxon>
        <taxon>Buddleja</taxon>
    </lineage>
</organism>
<dbReference type="Proteomes" id="UP000826271">
    <property type="component" value="Unassembled WGS sequence"/>
</dbReference>
<evidence type="ECO:0000256" key="3">
    <source>
        <dbReference type="ARBA" id="ARBA00022801"/>
    </source>
</evidence>
<dbReference type="EMBL" id="WHWC01000019">
    <property type="protein sequence ID" value="KAG8363505.1"/>
    <property type="molecule type" value="Genomic_DNA"/>
</dbReference>
<protein>
    <recommendedName>
        <fullName evidence="2 4">3-hydroxyisobutyryl-CoA hydrolase</fullName>
        <shortName evidence="4">HIB-CoA hydrolase</shortName>
        <shortName evidence="4">HIBYL-CoA-H</shortName>
        <ecNumber evidence="2 4">3.1.2.4</ecNumber>
    </recommendedName>
    <alternativeName>
        <fullName evidence="4">3-hydroxyisobutyryl-coenzyme A hydrolase</fullName>
    </alternativeName>
</protein>
<comment type="caution">
    <text evidence="6">The sequence shown here is derived from an EMBL/GenBank/DDBJ whole genome shotgun (WGS) entry which is preliminary data.</text>
</comment>
<reference evidence="6" key="1">
    <citation type="submission" date="2019-10" db="EMBL/GenBank/DDBJ databases">
        <authorList>
            <person name="Zhang R."/>
            <person name="Pan Y."/>
            <person name="Wang J."/>
            <person name="Ma R."/>
            <person name="Yu S."/>
        </authorList>
    </citation>
    <scope>NUCLEOTIDE SEQUENCE</scope>
    <source>
        <strain evidence="6">LA-IB0</strain>
        <tissue evidence="6">Leaf</tissue>
    </source>
</reference>
<dbReference type="Gene3D" id="3.90.226.10">
    <property type="entry name" value="2-enoyl-CoA Hydratase, Chain A, domain 1"/>
    <property type="match status" value="1"/>
</dbReference>
<comment type="similarity">
    <text evidence="4">Belongs to the enoyl-CoA hydratase/isomerase family.</text>
</comment>
<proteinExistence type="inferred from homology"/>
<dbReference type="InterPro" id="IPR045004">
    <property type="entry name" value="ECH_dom"/>
</dbReference>
<dbReference type="PANTHER" id="PTHR43176:SF3">
    <property type="entry name" value="3-HYDROXYISOBUTYRYL-COA HYDROLASE, MITOCHONDRIAL"/>
    <property type="match status" value="1"/>
</dbReference>
<accession>A0AAV6W953</accession>
<dbReference type="GO" id="GO:0003860">
    <property type="term" value="F:3-hydroxyisobutyryl-CoA hydrolase activity"/>
    <property type="evidence" value="ECO:0007669"/>
    <property type="project" value="UniProtKB-UniRule"/>
</dbReference>
<feature type="domain" description="Enoyl-CoA hydratase/isomerase" evidence="5">
    <location>
        <begin position="23"/>
        <end position="106"/>
    </location>
</feature>
<evidence type="ECO:0000313" key="7">
    <source>
        <dbReference type="Proteomes" id="UP000826271"/>
    </source>
</evidence>
<dbReference type="InterPro" id="IPR029045">
    <property type="entry name" value="ClpP/crotonase-like_dom_sf"/>
</dbReference>
<evidence type="ECO:0000259" key="5">
    <source>
        <dbReference type="Pfam" id="PF16113"/>
    </source>
</evidence>
<dbReference type="AlphaFoldDB" id="A0AAV6W953"/>
<name>A0AAV6W953_9LAMI</name>
<dbReference type="PANTHER" id="PTHR43176">
    <property type="entry name" value="3-HYDROXYISOBUTYRYL-COA HYDROLASE-RELATED"/>
    <property type="match status" value="1"/>
</dbReference>
<sequence>MASTSSTNAESDQVLVEQKSSARILTLNRPKQLNALSSVMVNRLLELFLACAEDSSVKLIILKGNGRAFCAGADVAALVRDINQGTWKLGVNYARNEFTMNYVMAT</sequence>
<keyword evidence="3 4" id="KW-0378">Hydrolase</keyword>
<keyword evidence="7" id="KW-1185">Reference proteome</keyword>
<dbReference type="GO" id="GO:0006574">
    <property type="term" value="P:L-valine catabolic process"/>
    <property type="evidence" value="ECO:0007669"/>
    <property type="project" value="UniProtKB-UniRule"/>
</dbReference>
<evidence type="ECO:0000313" key="6">
    <source>
        <dbReference type="EMBL" id="KAG8363505.1"/>
    </source>
</evidence>
<dbReference type="CDD" id="cd06558">
    <property type="entry name" value="crotonase-like"/>
    <property type="match status" value="1"/>
</dbReference>
<dbReference type="SUPFAM" id="SSF52096">
    <property type="entry name" value="ClpP/crotonase"/>
    <property type="match status" value="1"/>
</dbReference>
<dbReference type="Pfam" id="PF16113">
    <property type="entry name" value="ECH_2"/>
    <property type="match status" value="1"/>
</dbReference>
<comment type="catalytic activity">
    <reaction evidence="1 4">
        <text>3-hydroxy-2-methylpropanoyl-CoA + H2O = 3-hydroxy-2-methylpropanoate + CoA + H(+)</text>
        <dbReference type="Rhea" id="RHEA:20888"/>
        <dbReference type="ChEBI" id="CHEBI:11805"/>
        <dbReference type="ChEBI" id="CHEBI:15377"/>
        <dbReference type="ChEBI" id="CHEBI:15378"/>
        <dbReference type="ChEBI" id="CHEBI:57287"/>
        <dbReference type="ChEBI" id="CHEBI:57340"/>
        <dbReference type="EC" id="3.1.2.4"/>
    </reaction>
</comment>
<dbReference type="EC" id="3.1.2.4" evidence="2 4"/>
<comment type="function">
    <text evidence="4">Hydrolyzes 3-hydroxyisobutyryl-CoA (HIBYL-CoA), a saline catabolite. Has high activity toward isobutyryl-CoA. Could be an isobutyryl-CoA dehydrogenase that functions in valine catabolism.</text>
</comment>
<evidence type="ECO:0000256" key="4">
    <source>
        <dbReference type="RuleBase" id="RU369070"/>
    </source>
</evidence>
<comment type="pathway">
    <text evidence="4">Amino-acid degradation; L-valine degradation.</text>
</comment>